<evidence type="ECO:0000256" key="1">
    <source>
        <dbReference type="SAM" id="MobiDB-lite"/>
    </source>
</evidence>
<gene>
    <name evidence="3" type="ORF">J2Z62_000408</name>
</gene>
<dbReference type="EMBL" id="JAUSWO010000001">
    <property type="protein sequence ID" value="MDQ0513970.1"/>
    <property type="molecule type" value="Genomic_DNA"/>
</dbReference>
<evidence type="ECO:0000313" key="4">
    <source>
        <dbReference type="Proteomes" id="UP001240643"/>
    </source>
</evidence>
<evidence type="ECO:0000256" key="2">
    <source>
        <dbReference type="SAM" id="SignalP"/>
    </source>
</evidence>
<reference evidence="3" key="1">
    <citation type="submission" date="2023-07" db="EMBL/GenBank/DDBJ databases">
        <title>Genomic Encyclopedia of Type Strains, Phase IV (KMG-IV): sequencing the most valuable type-strain genomes for metagenomic binning, comparative biology and taxonomic classification.</title>
        <authorList>
            <person name="Goeker M."/>
        </authorList>
    </citation>
    <scope>NUCLEOTIDE SEQUENCE [LARGE SCALE GENOMIC DNA]</scope>
    <source>
        <strain evidence="3">DSM 21204</strain>
    </source>
</reference>
<evidence type="ECO:0000313" key="3">
    <source>
        <dbReference type="EMBL" id="MDQ0513970.1"/>
    </source>
</evidence>
<keyword evidence="2" id="KW-0732">Signal</keyword>
<feature type="region of interest" description="Disordered" evidence="1">
    <location>
        <begin position="37"/>
        <end position="97"/>
    </location>
</feature>
<evidence type="ECO:0008006" key="5">
    <source>
        <dbReference type="Google" id="ProtNLM"/>
    </source>
</evidence>
<sequence length="737" mass="80172">MKKFKFLHRKNFWLASFGWTITSSLVLAACAHNPVVDSQQTKPNNSEAMNNSANPEPTKPDQSNQNNLDIINKTEDASKPGSDQSNNDVIPPSSDTSQISAITQATQQQIVDAKRLLQQAEIKTVLNNNKEVASKKIKANILTVTKIGKFSQETVANSKQALGTTSDAIITTIDGNNEKNQSVAALVKTLESQLNAPTTTVQIVPTDKKTDFSKAINDIKIHANNLLSKLNDLPATVTTDTNIFHVAKTTFESALDSYSSATTTENLQTAWLNLKKAQDDFQAKLNEAAPKLVAIQKAALELDKTTSWLESFINTDVANFLSNTTNGSQNSKILNALVAKVRTNVLGTLGHDLWATDDAPPGAESDTQPSTQLYAIVVGLANQTTAWNNLEHEIKSLTFNQNLLLGVESAINIFAQHLETLVPVDVARLNAYLIFDQSNLLKILHSQSSINTIEILEKIAKGVNQYATLLGSSEEETLVKKLTTLAAKVSDASRQTKVNTLKTAAEGLVTKFTAFKTEWDKLQDSLWIMNQSQIKFPLLEGAVNLNRLIGLANNYGDVLQALGQALSLRAIGNKIVDAVSPTLSSTSQEEQSPLIKSLQAIITEIKNTADNSFGKALDEFAKETQWTETNKSEAEAIAHSNTTSTPANTGLIYTDLVEGTMATTGTPSTPAKLSFEQLKTELEKLQDVGNKPLYYFLGLLGQQLQPSDGSQTARLTNHLAEMFNNGNILPETQIHNS</sequence>
<dbReference type="RefSeq" id="WP_256547336.1">
    <property type="nucleotide sequence ID" value="NZ_CP101809.1"/>
</dbReference>
<name>A0ABU0LZ45_9BACT</name>
<dbReference type="Proteomes" id="UP001240643">
    <property type="component" value="Unassembled WGS sequence"/>
</dbReference>
<protein>
    <recommendedName>
        <fullName evidence="5">Lipoprotein</fullName>
    </recommendedName>
</protein>
<organism evidence="3 4">
    <name type="scientific">Mycoplasmoides fastidiosum</name>
    <dbReference type="NCBI Taxonomy" id="92758"/>
    <lineage>
        <taxon>Bacteria</taxon>
        <taxon>Bacillati</taxon>
        <taxon>Mycoplasmatota</taxon>
        <taxon>Mycoplasmoidales</taxon>
        <taxon>Mycoplasmoidaceae</taxon>
        <taxon>Mycoplasmoides</taxon>
    </lineage>
</organism>
<comment type="caution">
    <text evidence="3">The sequence shown here is derived from an EMBL/GenBank/DDBJ whole genome shotgun (WGS) entry which is preliminary data.</text>
</comment>
<feature type="compositionally biased region" description="Polar residues" evidence="1">
    <location>
        <begin position="37"/>
        <end position="69"/>
    </location>
</feature>
<feature type="chain" id="PRO_5046706552" description="Lipoprotein" evidence="2">
    <location>
        <begin position="29"/>
        <end position="737"/>
    </location>
</feature>
<feature type="signal peptide" evidence="2">
    <location>
        <begin position="1"/>
        <end position="28"/>
    </location>
</feature>
<accession>A0ABU0LZ45</accession>
<keyword evidence="4" id="KW-1185">Reference proteome</keyword>
<proteinExistence type="predicted"/>
<dbReference type="PROSITE" id="PS51257">
    <property type="entry name" value="PROKAR_LIPOPROTEIN"/>
    <property type="match status" value="1"/>
</dbReference>